<dbReference type="Proteomes" id="UP000652761">
    <property type="component" value="Unassembled WGS sequence"/>
</dbReference>
<keyword evidence="3" id="KW-0433">Leucine-rich repeat</keyword>
<evidence type="ECO:0000313" key="19">
    <source>
        <dbReference type="Proteomes" id="UP000652761"/>
    </source>
</evidence>
<dbReference type="FunFam" id="3.30.200.20:FF:000745">
    <property type="entry name" value="Phytosulfokine receptor 2"/>
    <property type="match status" value="1"/>
</dbReference>
<evidence type="ECO:0000256" key="12">
    <source>
        <dbReference type="ARBA" id="ARBA00023136"/>
    </source>
</evidence>
<dbReference type="Gene3D" id="3.30.200.20">
    <property type="entry name" value="Phosphorylase Kinase, domain 1"/>
    <property type="match status" value="1"/>
</dbReference>
<keyword evidence="2 16" id="KW-0723">Serine/threonine-protein kinase</keyword>
<keyword evidence="9" id="KW-0418">Kinase</keyword>
<organism evidence="18 19">
    <name type="scientific">Colocasia esculenta</name>
    <name type="common">Wild taro</name>
    <name type="synonym">Arum esculentum</name>
    <dbReference type="NCBI Taxonomy" id="4460"/>
    <lineage>
        <taxon>Eukaryota</taxon>
        <taxon>Viridiplantae</taxon>
        <taxon>Streptophyta</taxon>
        <taxon>Embryophyta</taxon>
        <taxon>Tracheophyta</taxon>
        <taxon>Spermatophyta</taxon>
        <taxon>Magnoliopsida</taxon>
        <taxon>Liliopsida</taxon>
        <taxon>Araceae</taxon>
        <taxon>Aroideae</taxon>
        <taxon>Colocasieae</taxon>
        <taxon>Colocasia</taxon>
    </lineage>
</organism>
<dbReference type="GO" id="GO:0005524">
    <property type="term" value="F:ATP binding"/>
    <property type="evidence" value="ECO:0007669"/>
    <property type="project" value="UniProtKB-UniRule"/>
</dbReference>
<dbReference type="PROSITE" id="PS50011">
    <property type="entry name" value="PROTEIN_KINASE_DOM"/>
    <property type="match status" value="1"/>
</dbReference>
<accession>A0A843V1A6</accession>
<keyword evidence="13" id="KW-0675">Receptor</keyword>
<evidence type="ECO:0000256" key="13">
    <source>
        <dbReference type="ARBA" id="ARBA00023170"/>
    </source>
</evidence>
<evidence type="ECO:0000256" key="2">
    <source>
        <dbReference type="ARBA" id="ARBA00022527"/>
    </source>
</evidence>
<keyword evidence="11" id="KW-1133">Transmembrane helix</keyword>
<dbReference type="InterPro" id="IPR017441">
    <property type="entry name" value="Protein_kinase_ATP_BS"/>
</dbReference>
<evidence type="ECO:0000256" key="8">
    <source>
        <dbReference type="ARBA" id="ARBA00022741"/>
    </source>
</evidence>
<dbReference type="InterPro" id="IPR000719">
    <property type="entry name" value="Prot_kinase_dom"/>
</dbReference>
<evidence type="ECO:0000256" key="5">
    <source>
        <dbReference type="ARBA" id="ARBA00022692"/>
    </source>
</evidence>
<evidence type="ECO:0000256" key="14">
    <source>
        <dbReference type="ARBA" id="ARBA00023180"/>
    </source>
</evidence>
<comment type="similarity">
    <text evidence="16">Belongs to the protein kinase superfamily.</text>
</comment>
<dbReference type="OrthoDB" id="4062651at2759"/>
<keyword evidence="14" id="KW-0325">Glycoprotein</keyword>
<dbReference type="PANTHER" id="PTHR48006">
    <property type="entry name" value="LEUCINE-RICH REPEAT-CONTAINING PROTEIN DDB_G0281931-RELATED"/>
    <property type="match status" value="1"/>
</dbReference>
<dbReference type="CDD" id="cd14066">
    <property type="entry name" value="STKc_IRAK"/>
    <property type="match status" value="1"/>
</dbReference>
<keyword evidence="8 15" id="KW-0547">Nucleotide-binding</keyword>
<dbReference type="PROSITE" id="PS00107">
    <property type="entry name" value="PROTEIN_KINASE_ATP"/>
    <property type="match status" value="1"/>
</dbReference>
<dbReference type="Pfam" id="PF07714">
    <property type="entry name" value="PK_Tyr_Ser-Thr"/>
    <property type="match status" value="1"/>
</dbReference>
<dbReference type="FunFam" id="1.10.510.10:FF:000388">
    <property type="entry name" value="Leucine-rich repeat receptor-like tyrosine-protein kinase PXC3"/>
    <property type="match status" value="1"/>
</dbReference>
<evidence type="ECO:0000256" key="3">
    <source>
        <dbReference type="ARBA" id="ARBA00022614"/>
    </source>
</evidence>
<evidence type="ECO:0000256" key="11">
    <source>
        <dbReference type="ARBA" id="ARBA00022989"/>
    </source>
</evidence>
<dbReference type="EMBL" id="NMUH01001180">
    <property type="protein sequence ID" value="MQL89821.1"/>
    <property type="molecule type" value="Genomic_DNA"/>
</dbReference>
<keyword evidence="7" id="KW-0677">Repeat</keyword>
<keyword evidence="5" id="KW-0812">Transmembrane</keyword>
<name>A0A843V1A6_COLES</name>
<dbReference type="InterPro" id="IPR001245">
    <property type="entry name" value="Ser-Thr/Tyr_kinase_cat_dom"/>
</dbReference>
<dbReference type="GO" id="GO:0016020">
    <property type="term" value="C:membrane"/>
    <property type="evidence" value="ECO:0007669"/>
    <property type="project" value="UniProtKB-SubCell"/>
</dbReference>
<evidence type="ECO:0000256" key="16">
    <source>
        <dbReference type="RuleBase" id="RU000304"/>
    </source>
</evidence>
<evidence type="ECO:0000313" key="18">
    <source>
        <dbReference type="EMBL" id="MQL89821.1"/>
    </source>
</evidence>
<reference evidence="18" key="1">
    <citation type="submission" date="2017-07" db="EMBL/GenBank/DDBJ databases">
        <title>Taro Niue Genome Assembly and Annotation.</title>
        <authorList>
            <person name="Atibalentja N."/>
            <person name="Keating K."/>
            <person name="Fields C.J."/>
        </authorList>
    </citation>
    <scope>NUCLEOTIDE SEQUENCE</scope>
    <source>
        <strain evidence="18">Niue_2</strain>
        <tissue evidence="18">Leaf</tissue>
    </source>
</reference>
<evidence type="ECO:0000256" key="6">
    <source>
        <dbReference type="ARBA" id="ARBA00022729"/>
    </source>
</evidence>
<dbReference type="SMART" id="SM00220">
    <property type="entry name" value="S_TKc"/>
    <property type="match status" value="1"/>
</dbReference>
<dbReference type="InterPro" id="IPR008271">
    <property type="entry name" value="Ser/Thr_kinase_AS"/>
</dbReference>
<evidence type="ECO:0000256" key="10">
    <source>
        <dbReference type="ARBA" id="ARBA00022840"/>
    </source>
</evidence>
<dbReference type="InterPro" id="IPR011009">
    <property type="entry name" value="Kinase-like_dom_sf"/>
</dbReference>
<keyword evidence="19" id="KW-1185">Reference proteome</keyword>
<dbReference type="Gene3D" id="1.10.510.10">
    <property type="entry name" value="Transferase(Phosphotransferase) domain 1"/>
    <property type="match status" value="1"/>
</dbReference>
<keyword evidence="6" id="KW-0732">Signal</keyword>
<comment type="caution">
    <text evidence="18">The sequence shown here is derived from an EMBL/GenBank/DDBJ whole genome shotgun (WGS) entry which is preliminary data.</text>
</comment>
<dbReference type="AlphaFoldDB" id="A0A843V1A6"/>
<keyword evidence="10 15" id="KW-0067">ATP-binding</keyword>
<evidence type="ECO:0000256" key="9">
    <source>
        <dbReference type="ARBA" id="ARBA00022777"/>
    </source>
</evidence>
<feature type="domain" description="Protein kinase" evidence="17">
    <location>
        <begin position="82"/>
        <end position="360"/>
    </location>
</feature>
<evidence type="ECO:0000259" key="17">
    <source>
        <dbReference type="PROSITE" id="PS50011"/>
    </source>
</evidence>
<dbReference type="PROSITE" id="PS00108">
    <property type="entry name" value="PROTEIN_KINASE_ST"/>
    <property type="match status" value="1"/>
</dbReference>
<sequence length="360" mass="39383">MNPPMQALVAAAASFLFVSLLFGLLVLLCGRSSKPPRHRLRVRPPPPLTSVAVVPGPEESAFFDSSLRPVSMADLSAATSNFAADRIIGDGGFGFVYLAQLPDVGAVAIKRLAPDAFHGFREFRAEVETLGRVRHQNLAQILGYCASGDDRLLIYEFLERGSLDAWLHEPAPPARDPLPWPTRVRIVCGVAAGLAFLHGDCKPSIIHRDIKASNVLLDADFEARITDFGLARRVDSPRSHISTQVAGTMGYMPPEYREGLTAATPKADVYSFGVLMFEVASGRRPNLPVPDHGKEVPLVPWARARTEAGRWADVLDALMEKEGVREEDVMGYLGMACRCTCDIVKERPSMAEVVERLKQL</sequence>
<evidence type="ECO:0000256" key="4">
    <source>
        <dbReference type="ARBA" id="ARBA00022679"/>
    </source>
</evidence>
<dbReference type="InterPro" id="IPR051824">
    <property type="entry name" value="LRR_Rcpt-Like_S/T_Kinase"/>
</dbReference>
<dbReference type="PANTHER" id="PTHR48006:SF47">
    <property type="entry name" value="PHYTOSULFOKINE RECEPTOR 2-LIKE"/>
    <property type="match status" value="1"/>
</dbReference>
<keyword evidence="4" id="KW-0808">Transferase</keyword>
<proteinExistence type="inferred from homology"/>
<evidence type="ECO:0000256" key="1">
    <source>
        <dbReference type="ARBA" id="ARBA00004479"/>
    </source>
</evidence>
<gene>
    <name evidence="18" type="ORF">Taro_022404</name>
</gene>
<evidence type="ECO:0000256" key="15">
    <source>
        <dbReference type="PROSITE-ProRule" id="PRU10141"/>
    </source>
</evidence>
<feature type="binding site" evidence="15">
    <location>
        <position position="110"/>
    </location>
    <ligand>
        <name>ATP</name>
        <dbReference type="ChEBI" id="CHEBI:30616"/>
    </ligand>
</feature>
<dbReference type="GO" id="GO:0004674">
    <property type="term" value="F:protein serine/threonine kinase activity"/>
    <property type="evidence" value="ECO:0007669"/>
    <property type="project" value="UniProtKB-KW"/>
</dbReference>
<comment type="subcellular location">
    <subcellularLocation>
        <location evidence="1">Membrane</location>
        <topology evidence="1">Single-pass type I membrane protein</topology>
    </subcellularLocation>
</comment>
<protein>
    <recommendedName>
        <fullName evidence="17">Protein kinase domain-containing protein</fullName>
    </recommendedName>
</protein>
<keyword evidence="12" id="KW-0472">Membrane</keyword>
<evidence type="ECO:0000256" key="7">
    <source>
        <dbReference type="ARBA" id="ARBA00022737"/>
    </source>
</evidence>
<dbReference type="SUPFAM" id="SSF56112">
    <property type="entry name" value="Protein kinase-like (PK-like)"/>
    <property type="match status" value="1"/>
</dbReference>